<sequence length="177" mass="19906">MKFGRAPKALKSARKEAELTQLQLSMDDELFLSRESVSHQECGRHKVQPEVAQYFAEKHNDPRAALEAASDYTGWGPLILDGETADLHRVNLLVQSKIQMTEAMDALQNSVEHISVNPKTLSDTKMIEKSIQECLDVITALTQLIVVLCKEYSISWVKMWGKHKMKLLTRGLIKGAS</sequence>
<dbReference type="InterPro" id="IPR001387">
    <property type="entry name" value="Cro/C1-type_HTH"/>
</dbReference>
<comment type="caution">
    <text evidence="1">The sequence shown here is derived from an EMBL/GenBank/DDBJ whole genome shotgun (WGS) entry which is preliminary data.</text>
</comment>
<dbReference type="RefSeq" id="WP_208556875.1">
    <property type="nucleotide sequence ID" value="NZ_JAGFPW010000032.1"/>
</dbReference>
<accession>A0A8I1WJR9</accession>
<name>A0A8I1WJR9_BACIU</name>
<organism evidence="1 2">
    <name type="scientific">Bacillus subtilis</name>
    <dbReference type="NCBI Taxonomy" id="1423"/>
    <lineage>
        <taxon>Bacteria</taxon>
        <taxon>Bacillati</taxon>
        <taxon>Bacillota</taxon>
        <taxon>Bacilli</taxon>
        <taxon>Bacillales</taxon>
        <taxon>Bacillaceae</taxon>
        <taxon>Bacillus</taxon>
    </lineage>
</organism>
<gene>
    <name evidence="1" type="ORF">J5227_21235</name>
</gene>
<dbReference type="EMBL" id="JAGFPW010000032">
    <property type="protein sequence ID" value="MBO3796764.1"/>
    <property type="molecule type" value="Genomic_DNA"/>
</dbReference>
<proteinExistence type="predicted"/>
<dbReference type="Proteomes" id="UP000665181">
    <property type="component" value="Unassembled WGS sequence"/>
</dbReference>
<evidence type="ECO:0000313" key="2">
    <source>
        <dbReference type="Proteomes" id="UP000665181"/>
    </source>
</evidence>
<reference evidence="1" key="1">
    <citation type="submission" date="2021-03" db="EMBL/GenBank/DDBJ databases">
        <title>Isolation of Bacillus subtilis from fermented food sample.</title>
        <authorList>
            <person name="Lakshmanan V."/>
            <person name="Athira K."/>
            <person name="Rajagopal K."/>
        </authorList>
    </citation>
    <scope>NUCLEOTIDE SEQUENCE</scope>
    <source>
        <strain evidence="1">S1</strain>
    </source>
</reference>
<evidence type="ECO:0000313" key="1">
    <source>
        <dbReference type="EMBL" id="MBO3796764.1"/>
    </source>
</evidence>
<dbReference type="CDD" id="cd00093">
    <property type="entry name" value="HTH_XRE"/>
    <property type="match status" value="1"/>
</dbReference>
<dbReference type="AlphaFoldDB" id="A0A8I1WJR9"/>
<protein>
    <submittedName>
        <fullName evidence="1">Helix-turn-helix transcriptional regulator</fullName>
    </submittedName>
</protein>